<evidence type="ECO:0000313" key="3">
    <source>
        <dbReference type="EMBL" id="RRJ87566.1"/>
    </source>
</evidence>
<feature type="transmembrane region" description="Helical" evidence="1">
    <location>
        <begin position="258"/>
        <end position="276"/>
    </location>
</feature>
<feature type="region of interest" description="Disordered" evidence="2">
    <location>
        <begin position="170"/>
        <end position="190"/>
    </location>
</feature>
<dbReference type="Proteomes" id="UP000274391">
    <property type="component" value="Unassembled WGS sequence"/>
</dbReference>
<keyword evidence="1" id="KW-0812">Transmembrane</keyword>
<protein>
    <recommendedName>
        <fullName evidence="1">SURF1-like protein</fullName>
    </recommendedName>
</protein>
<keyword evidence="1" id="KW-0472">Membrane</keyword>
<keyword evidence="1" id="KW-1133">Transmembrane helix</keyword>
<evidence type="ECO:0000313" key="4">
    <source>
        <dbReference type="Proteomes" id="UP000274391"/>
    </source>
</evidence>
<dbReference type="Pfam" id="PF02104">
    <property type="entry name" value="SURF1"/>
    <property type="match status" value="1"/>
</dbReference>
<comment type="caution">
    <text evidence="3">The sequence shown here is derived from an EMBL/GenBank/DDBJ whole genome shotgun (WGS) entry which is preliminary data.</text>
</comment>
<comment type="caution">
    <text evidence="1">Lacks conserved residue(s) required for the propagation of feature annotation.</text>
</comment>
<gene>
    <name evidence="3" type="ORF">EG850_04495</name>
</gene>
<dbReference type="AlphaFoldDB" id="A0A3P3W101"/>
<accession>A0A3P3W101</accession>
<comment type="subcellular location">
    <subcellularLocation>
        <location evidence="1">Cell membrane</location>
        <topology evidence="1">Multi-pass membrane protein</topology>
    </subcellularLocation>
</comment>
<name>A0A3P3W101_9MICO</name>
<organism evidence="3 4">
    <name type="scientific">Gulosibacter macacae</name>
    <dbReference type="NCBI Taxonomy" id="2488791"/>
    <lineage>
        <taxon>Bacteria</taxon>
        <taxon>Bacillati</taxon>
        <taxon>Actinomycetota</taxon>
        <taxon>Actinomycetes</taxon>
        <taxon>Micrococcales</taxon>
        <taxon>Microbacteriaceae</taxon>
        <taxon>Gulosibacter</taxon>
    </lineage>
</organism>
<dbReference type="GO" id="GO:0005886">
    <property type="term" value="C:plasma membrane"/>
    <property type="evidence" value="ECO:0007669"/>
    <property type="project" value="UniProtKB-SubCell"/>
</dbReference>
<keyword evidence="1" id="KW-1003">Cell membrane</keyword>
<reference evidence="3 4" key="1">
    <citation type="submission" date="2018-11" db="EMBL/GenBank/DDBJ databases">
        <title>YIM 102482-1 draft genome.</title>
        <authorList>
            <person name="Li G."/>
            <person name="Jiang Y."/>
        </authorList>
    </citation>
    <scope>NUCLEOTIDE SEQUENCE [LARGE SCALE GENOMIC DNA]</scope>
    <source>
        <strain evidence="3 4">YIM 102482-1</strain>
    </source>
</reference>
<dbReference type="InterPro" id="IPR002994">
    <property type="entry name" value="Surf1/Shy1"/>
</dbReference>
<sequence length="328" mass="35213">MFATMRKPKWLALLAGVLLVVIGFGWLGWWQLTSAFTSALPPEDAEAYVTAVPMGELIHPGEGLIESSAGRPVEATGWVDARDLVTVSGRLQDGETGWWVVGRLVVAEAGTGDLAAPNTEDAQGATVAAALPSIPVAIGWAASEEAAAAAIADLSDRIPDLPAAAEHRDTTGAHELRGQLQPGQDPVVSRDRVDPQAIDSMAPGQLINMWQEPSPSYYSAYLVLDGGLPSSEGGMPEGLEIINIVPVDQSFQLNLLNIFYAIEWAIFIVMAFYIWWRLVRDDYLATQAADAGASERLAAEIRREKLREIAARRGPNVAAETSASEEKK</sequence>
<keyword evidence="4" id="KW-1185">Reference proteome</keyword>
<comment type="similarity">
    <text evidence="1">Belongs to the SURF1 family.</text>
</comment>
<evidence type="ECO:0000256" key="2">
    <source>
        <dbReference type="SAM" id="MobiDB-lite"/>
    </source>
</evidence>
<proteinExistence type="inferred from homology"/>
<dbReference type="EMBL" id="RQVS01000004">
    <property type="protein sequence ID" value="RRJ87566.1"/>
    <property type="molecule type" value="Genomic_DNA"/>
</dbReference>
<dbReference type="OrthoDB" id="3266379at2"/>
<evidence type="ECO:0000256" key="1">
    <source>
        <dbReference type="RuleBase" id="RU363076"/>
    </source>
</evidence>